<evidence type="ECO:0000256" key="1">
    <source>
        <dbReference type="ARBA" id="ARBA00004155"/>
    </source>
</evidence>
<keyword evidence="28" id="KW-1185">Reference proteome</keyword>
<evidence type="ECO:0000256" key="6">
    <source>
        <dbReference type="ARBA" id="ARBA00023136"/>
    </source>
</evidence>
<comment type="catalytic activity">
    <reaction evidence="15">
        <text>L-arginyl-L-alpha-amino acid(out) = L-arginyl-L-alpha-amino acid(in)</text>
        <dbReference type="Rhea" id="RHEA:79371"/>
        <dbReference type="ChEBI" id="CHEBI:84315"/>
    </reaction>
</comment>
<feature type="transmembrane region" description="Helical" evidence="26">
    <location>
        <begin position="226"/>
        <end position="249"/>
    </location>
</feature>
<evidence type="ECO:0000256" key="12">
    <source>
        <dbReference type="ARBA" id="ARBA00044891"/>
    </source>
</evidence>
<feature type="compositionally biased region" description="Polar residues" evidence="25">
    <location>
        <begin position="520"/>
        <end position="539"/>
    </location>
</feature>
<evidence type="ECO:0000256" key="24">
    <source>
        <dbReference type="ARBA" id="ARBA00046376"/>
    </source>
</evidence>
<evidence type="ECO:0000256" key="5">
    <source>
        <dbReference type="ARBA" id="ARBA00022989"/>
    </source>
</evidence>
<dbReference type="AlphaFoldDB" id="A0A9P6JAG1"/>
<organism evidence="27 28">
    <name type="scientific">Mortierella alpina</name>
    <name type="common">Oleaginous fungus</name>
    <name type="synonym">Mortierella renispora</name>
    <dbReference type="NCBI Taxonomy" id="64518"/>
    <lineage>
        <taxon>Eukaryota</taxon>
        <taxon>Fungi</taxon>
        <taxon>Fungi incertae sedis</taxon>
        <taxon>Mucoromycota</taxon>
        <taxon>Mortierellomycotina</taxon>
        <taxon>Mortierellomycetes</taxon>
        <taxon>Mortierellales</taxon>
        <taxon>Mortierellaceae</taxon>
        <taxon>Mortierella</taxon>
    </lineage>
</organism>
<evidence type="ECO:0000256" key="11">
    <source>
        <dbReference type="ARBA" id="ARBA00044884"/>
    </source>
</evidence>
<evidence type="ECO:0000256" key="21">
    <source>
        <dbReference type="ARBA" id="ARBA00044985"/>
    </source>
</evidence>
<evidence type="ECO:0000256" key="20">
    <source>
        <dbReference type="ARBA" id="ARBA00044924"/>
    </source>
</evidence>
<comment type="catalytic activity">
    <reaction evidence="10">
        <text>L-alpha-aminoacyl-L-arginine(out) = L-alpha-aminoacyl-L-arginine(in)</text>
        <dbReference type="Rhea" id="RHEA:79367"/>
        <dbReference type="ChEBI" id="CHEBI:229968"/>
    </reaction>
</comment>
<feature type="region of interest" description="Disordered" evidence="25">
    <location>
        <begin position="698"/>
        <end position="734"/>
    </location>
</feature>
<evidence type="ECO:0000256" key="3">
    <source>
        <dbReference type="ARBA" id="ARBA00022448"/>
    </source>
</evidence>
<keyword evidence="4 26" id="KW-0812">Transmembrane</keyword>
<feature type="region of interest" description="Disordered" evidence="25">
    <location>
        <begin position="488"/>
        <end position="544"/>
    </location>
</feature>
<protein>
    <recommendedName>
        <fullName evidence="21">Lysosomal dipeptide transporter MFSD1</fullName>
    </recommendedName>
    <alternativeName>
        <fullName evidence="22">Major facilitator superfamily domain-containing protein 1</fullName>
    </alternativeName>
</protein>
<comment type="catalytic activity">
    <reaction evidence="19">
        <text>L-alanyl-L-lysine(out) = L-alanyl-L-lysine(in)</text>
        <dbReference type="Rhea" id="RHEA:79415"/>
        <dbReference type="ChEBI" id="CHEBI:192470"/>
    </reaction>
</comment>
<dbReference type="SUPFAM" id="SSF103473">
    <property type="entry name" value="MFS general substrate transporter"/>
    <property type="match status" value="1"/>
</dbReference>
<keyword evidence="5 26" id="KW-1133">Transmembrane helix</keyword>
<dbReference type="InterPro" id="IPR011701">
    <property type="entry name" value="MFS"/>
</dbReference>
<feature type="transmembrane region" description="Helical" evidence="26">
    <location>
        <begin position="63"/>
        <end position="80"/>
    </location>
</feature>
<feature type="compositionally biased region" description="Basic and acidic residues" evidence="25">
    <location>
        <begin position="720"/>
        <end position="734"/>
    </location>
</feature>
<dbReference type="GO" id="GO:0022857">
    <property type="term" value="F:transmembrane transporter activity"/>
    <property type="evidence" value="ECO:0007669"/>
    <property type="project" value="InterPro"/>
</dbReference>
<keyword evidence="6 26" id="KW-0472">Membrane</keyword>
<evidence type="ECO:0000313" key="28">
    <source>
        <dbReference type="Proteomes" id="UP000738359"/>
    </source>
</evidence>
<evidence type="ECO:0000256" key="17">
    <source>
        <dbReference type="ARBA" id="ARBA00044903"/>
    </source>
</evidence>
<evidence type="ECO:0000256" key="25">
    <source>
        <dbReference type="SAM" id="MobiDB-lite"/>
    </source>
</evidence>
<evidence type="ECO:0000256" key="26">
    <source>
        <dbReference type="SAM" id="Phobius"/>
    </source>
</evidence>
<accession>A0A9P6JAG1</accession>
<comment type="catalytic activity">
    <reaction evidence="12">
        <text>L-lysyl-L-alpha-amino acid(out) = L-lysyl-L-alpha-amino acid(in)</text>
        <dbReference type="Rhea" id="RHEA:79387"/>
        <dbReference type="ChEBI" id="CHEBI:229965"/>
    </reaction>
</comment>
<evidence type="ECO:0000256" key="4">
    <source>
        <dbReference type="ARBA" id="ARBA00022692"/>
    </source>
</evidence>
<reference evidence="27" key="1">
    <citation type="journal article" date="2020" name="Fungal Divers.">
        <title>Resolving the Mortierellaceae phylogeny through synthesis of multi-gene phylogenetics and phylogenomics.</title>
        <authorList>
            <person name="Vandepol N."/>
            <person name="Liber J."/>
            <person name="Desiro A."/>
            <person name="Na H."/>
            <person name="Kennedy M."/>
            <person name="Barry K."/>
            <person name="Grigoriev I.V."/>
            <person name="Miller A.N."/>
            <person name="O'Donnell K."/>
            <person name="Stajich J.E."/>
            <person name="Bonito G."/>
        </authorList>
    </citation>
    <scope>NUCLEOTIDE SEQUENCE</scope>
    <source>
        <strain evidence="27">CK1249</strain>
    </source>
</reference>
<feature type="transmembrane region" description="Helical" evidence="26">
    <location>
        <begin position="135"/>
        <end position="154"/>
    </location>
</feature>
<comment type="catalytic activity">
    <reaction evidence="18">
        <text>L-histidyl-L-alpha-amino acid(out) = L-histidyl-L-alpha-amino acid(in)</text>
        <dbReference type="Rhea" id="RHEA:79379"/>
        <dbReference type="ChEBI" id="CHEBI:229964"/>
    </reaction>
</comment>
<evidence type="ECO:0000256" key="23">
    <source>
        <dbReference type="ARBA" id="ARBA00045709"/>
    </source>
</evidence>
<evidence type="ECO:0000256" key="22">
    <source>
        <dbReference type="ARBA" id="ARBA00045018"/>
    </source>
</evidence>
<comment type="catalytic activity">
    <reaction evidence="20">
        <text>L-lysyl-glycine(out) = L-lysyl-glycine(in)</text>
        <dbReference type="Rhea" id="RHEA:79407"/>
        <dbReference type="ChEBI" id="CHEBI:191202"/>
    </reaction>
</comment>
<feature type="compositionally biased region" description="Polar residues" evidence="25">
    <location>
        <begin position="14"/>
        <end position="26"/>
    </location>
</feature>
<comment type="catalytic activity">
    <reaction evidence="14">
        <text>L-aspartyl-L-lysine(out) = L-aspartyl-L-lysine(in)</text>
        <dbReference type="Rhea" id="RHEA:79411"/>
        <dbReference type="ChEBI" id="CHEBI:229953"/>
    </reaction>
</comment>
<name>A0A9P6JAG1_MORAP</name>
<keyword evidence="3" id="KW-0813">Transport</keyword>
<comment type="catalytic activity">
    <reaction evidence="13">
        <text>L-alpha-aminoacyl-L-lysine(out) = L-alpha-aminoacyl-L-lysine(in)</text>
        <dbReference type="Rhea" id="RHEA:79383"/>
        <dbReference type="ChEBI" id="CHEBI:229966"/>
    </reaction>
</comment>
<dbReference type="OrthoDB" id="424834at2759"/>
<feature type="transmembrane region" description="Helical" evidence="26">
    <location>
        <begin position="101"/>
        <end position="123"/>
    </location>
</feature>
<feature type="transmembrane region" description="Helical" evidence="26">
    <location>
        <begin position="193"/>
        <end position="214"/>
    </location>
</feature>
<dbReference type="EMBL" id="JAAAHY010000413">
    <property type="protein sequence ID" value="KAF9964046.1"/>
    <property type="molecule type" value="Genomic_DNA"/>
</dbReference>
<comment type="catalytic activity">
    <reaction evidence="17">
        <text>L-arginyl-glycine(out) = L-arginyl-glycine(in)</text>
        <dbReference type="Rhea" id="RHEA:79391"/>
        <dbReference type="ChEBI" id="CHEBI:229955"/>
    </reaction>
</comment>
<dbReference type="Gene3D" id="1.20.1250.20">
    <property type="entry name" value="MFS general substrate transporter like domains"/>
    <property type="match status" value="1"/>
</dbReference>
<comment type="subunit">
    <text evidence="24">Homodimer. Interacts with lysosomal protein GLMP (via lumenal domain); the interaction starts while both proteins are still in the endoplasmic reticulum and is required for stabilization of MFSD1 in lysosomes but has no direct effect on its targeting to lysosomes or transporter activity.</text>
</comment>
<comment type="catalytic activity">
    <reaction evidence="11">
        <text>L-alpha-aminoacyl-L-histidine(out) = L-alpha-aminoacyl-L-histidine(in)</text>
        <dbReference type="Rhea" id="RHEA:79375"/>
        <dbReference type="ChEBI" id="CHEBI:229967"/>
    </reaction>
</comment>
<comment type="catalytic activity">
    <reaction evidence="8">
        <text>L-lysyl-L-alanine(out) = L-lysyl-L-alanine(in)</text>
        <dbReference type="Rhea" id="RHEA:79399"/>
        <dbReference type="ChEBI" id="CHEBI:229954"/>
    </reaction>
</comment>
<evidence type="ECO:0000256" key="14">
    <source>
        <dbReference type="ARBA" id="ARBA00044898"/>
    </source>
</evidence>
<evidence type="ECO:0000256" key="16">
    <source>
        <dbReference type="ARBA" id="ARBA00044900"/>
    </source>
</evidence>
<feature type="region of interest" description="Disordered" evidence="25">
    <location>
        <begin position="1"/>
        <end position="34"/>
    </location>
</feature>
<evidence type="ECO:0000256" key="19">
    <source>
        <dbReference type="ARBA" id="ARBA00044919"/>
    </source>
</evidence>
<evidence type="ECO:0000256" key="2">
    <source>
        <dbReference type="ARBA" id="ARBA00008335"/>
    </source>
</evidence>
<sequence length="734" mass="79527">MTLQKGSALDSSLDVGNTSESSTQLESFPPLAPTRSNVLNSPALGREAVDPMGVPPGESNKRWWILLLSCLLLFGNYFAYDNPAALNTQLQKYLDMPYNDYQYLLSTLYSVYSLPNTVLPFFFGTLVDRFGPQAVLLGLSSCVCIGQTIFALGVQSRQVWMMLVGRAIFGIGGESCGVAQASITTMQFKGHELAFALGLNLCIARFGSVVNTLITPWAEQRWGVPTAIWIGTLSCVASFMSAVVLVNVIDTPRRQPELESTETTALTPLLTTLPETVSSNTLYRADSTNAADCASSRSSSAYSPTQASTQQPLPGPLRRGVNFSDSVHILLYGTVVPFNNIASDFLQSKWYPGNPRKAAAVMGIPDTLGAVLVPGFGMLVDRYGDSFLPVEMFFIAMGVCGMLVGFLLKNIDRHSGGALEKPEIRVEVPVLVPQPTMPSASVSGSAITSPVLSQGRSAFSRRRQRPVLSCIQTTGHVSGLGLRRVESPAEEWGPTLSRRGENDDTSPVQEYDANSDNEIEAANNSGHHGACRTSSSPESQRPMILPVSPMTERNRRRWFGERRPLLRRTLTRVGSPLLQQYAGSPRYGSFSSPSLASVAAGDRAFYWGSEDVESRLPGSEAFVEDYSVSQHPILYNPLRGSSGSFRISRSARPVVFSEGEEGLVYVDEQAVRGSGCDDGGDVTSGAMQQTNASLQHRTEIADDDDNESTTVTSSNNGDVNDTHVEIDARQDYKN</sequence>
<evidence type="ECO:0000256" key="8">
    <source>
        <dbReference type="ARBA" id="ARBA00044876"/>
    </source>
</evidence>
<feature type="compositionally biased region" description="Polar residues" evidence="25">
    <location>
        <begin position="708"/>
        <end position="719"/>
    </location>
</feature>
<dbReference type="Pfam" id="PF07690">
    <property type="entry name" value="MFS_1"/>
    <property type="match status" value="1"/>
</dbReference>
<evidence type="ECO:0000256" key="13">
    <source>
        <dbReference type="ARBA" id="ARBA00044893"/>
    </source>
</evidence>
<feature type="transmembrane region" description="Helical" evidence="26">
    <location>
        <begin position="386"/>
        <end position="408"/>
    </location>
</feature>
<evidence type="ECO:0000256" key="7">
    <source>
        <dbReference type="ARBA" id="ARBA00023228"/>
    </source>
</evidence>
<dbReference type="InterPro" id="IPR036259">
    <property type="entry name" value="MFS_trans_sf"/>
</dbReference>
<evidence type="ECO:0000256" key="18">
    <source>
        <dbReference type="ARBA" id="ARBA00044912"/>
    </source>
</evidence>
<comment type="function">
    <text evidence="23">Lysosomal dipeptide uniporter that selectively exports lysine, arginine or histidine-containing dipeptides with a net positive charge from the lysosome lumen into the cytosol. Could play a role in a specific type of protein O-glycosylation indirectly regulating macrophages migration and tissue invasion. Also essential for liver homeostasis.</text>
</comment>
<evidence type="ECO:0000256" key="15">
    <source>
        <dbReference type="ARBA" id="ARBA00044899"/>
    </source>
</evidence>
<feature type="transmembrane region" description="Helical" evidence="26">
    <location>
        <begin position="358"/>
        <end position="380"/>
    </location>
</feature>
<dbReference type="InterPro" id="IPR052187">
    <property type="entry name" value="MFSD1"/>
</dbReference>
<comment type="subcellular location">
    <subcellularLocation>
        <location evidence="1">Lysosome membrane</location>
        <topology evidence="1">Multi-pass membrane protein</topology>
    </subcellularLocation>
</comment>
<evidence type="ECO:0000313" key="27">
    <source>
        <dbReference type="EMBL" id="KAF9964046.1"/>
    </source>
</evidence>
<comment type="caution">
    <text evidence="27">The sequence shown here is derived from an EMBL/GenBank/DDBJ whole genome shotgun (WGS) entry which is preliminary data.</text>
</comment>
<comment type="catalytic activity">
    <reaction evidence="9">
        <text>L-histidyl-glycine(out) = L-histidyl-glycine(in)</text>
        <dbReference type="Rhea" id="RHEA:79395"/>
        <dbReference type="ChEBI" id="CHEBI:229957"/>
    </reaction>
</comment>
<feature type="region of interest" description="Disordered" evidence="25">
    <location>
        <begin position="295"/>
        <end position="317"/>
    </location>
</feature>
<comment type="similarity">
    <text evidence="2">Belongs to the major facilitator superfamily.</text>
</comment>
<dbReference type="PANTHER" id="PTHR23512:SF3">
    <property type="entry name" value="MAJOR FACILITATOR SUPERFAMILY DOMAIN-CONTAINING PROTEIN 1"/>
    <property type="match status" value="1"/>
</dbReference>
<evidence type="ECO:0000256" key="9">
    <source>
        <dbReference type="ARBA" id="ARBA00044878"/>
    </source>
</evidence>
<comment type="catalytic activity">
    <reaction evidence="16">
        <text>L-lysyl-L-lysine(out) = L-lysyl-L-lysine(in)</text>
        <dbReference type="Rhea" id="RHEA:79403"/>
        <dbReference type="ChEBI" id="CHEBI:229956"/>
    </reaction>
</comment>
<evidence type="ECO:0000256" key="10">
    <source>
        <dbReference type="ARBA" id="ARBA00044881"/>
    </source>
</evidence>
<proteinExistence type="inferred from homology"/>
<keyword evidence="7" id="KW-0458">Lysosome</keyword>
<gene>
    <name evidence="27" type="ORF">BGZ70_007003</name>
</gene>
<dbReference type="Proteomes" id="UP000738359">
    <property type="component" value="Unassembled WGS sequence"/>
</dbReference>
<feature type="compositionally biased region" description="Low complexity" evidence="25">
    <location>
        <begin position="295"/>
        <end position="308"/>
    </location>
</feature>
<dbReference type="PANTHER" id="PTHR23512">
    <property type="entry name" value="MAJOR FACILITATOR SUPERFAMILY DOMAIN-CONTAINING PROTEIN 1"/>
    <property type="match status" value="1"/>
</dbReference>